<evidence type="ECO:0008006" key="4">
    <source>
        <dbReference type="Google" id="ProtNLM"/>
    </source>
</evidence>
<evidence type="ECO:0000256" key="1">
    <source>
        <dbReference type="SAM" id="MobiDB-lite"/>
    </source>
</evidence>
<protein>
    <recommendedName>
        <fullName evidence="4">Cellular myelocytomatosis</fullName>
    </recommendedName>
</protein>
<dbReference type="SUPFAM" id="SSF54236">
    <property type="entry name" value="Ubiquitin-like"/>
    <property type="match status" value="1"/>
</dbReference>
<proteinExistence type="predicted"/>
<evidence type="ECO:0000313" key="3">
    <source>
        <dbReference type="Proteomes" id="UP001529510"/>
    </source>
</evidence>
<dbReference type="Gene3D" id="3.10.20.90">
    <property type="entry name" value="Phosphatidylinositol 3-kinase Catalytic Subunit, Chain A, domain 1"/>
    <property type="match status" value="1"/>
</dbReference>
<keyword evidence="3" id="KW-1185">Reference proteome</keyword>
<comment type="caution">
    <text evidence="2">The sequence shown here is derived from an EMBL/GenBank/DDBJ whole genome shotgun (WGS) entry which is preliminary data.</text>
</comment>
<accession>A0ABD0RG38</accession>
<gene>
    <name evidence="2" type="ORF">M9458_005352</name>
</gene>
<evidence type="ECO:0000313" key="2">
    <source>
        <dbReference type="EMBL" id="KAL0196812.1"/>
    </source>
</evidence>
<feature type="non-terminal residue" evidence="2">
    <location>
        <position position="1"/>
    </location>
</feature>
<dbReference type="InterPro" id="IPR029071">
    <property type="entry name" value="Ubiquitin-like_domsf"/>
</dbReference>
<dbReference type="Proteomes" id="UP001529510">
    <property type="component" value="Unassembled WGS sequence"/>
</dbReference>
<feature type="region of interest" description="Disordered" evidence="1">
    <location>
        <begin position="1"/>
        <end position="60"/>
    </location>
</feature>
<feature type="non-terminal residue" evidence="2">
    <location>
        <position position="96"/>
    </location>
</feature>
<sequence>SLSSCSRNSEAFPSSSSPDSSTMSSSYSSSQQDLNLNPSSSSSSSSLSADPHLVPSHKRSVSMTSLPFYNRQVDDSCIIRVSVEFCNNGNMYKSIL</sequence>
<dbReference type="EMBL" id="JAMKFB020000003">
    <property type="protein sequence ID" value="KAL0196812.1"/>
    <property type="molecule type" value="Genomic_DNA"/>
</dbReference>
<name>A0ABD0RG38_CIRMR</name>
<feature type="compositionally biased region" description="Low complexity" evidence="1">
    <location>
        <begin position="1"/>
        <end position="51"/>
    </location>
</feature>
<dbReference type="AlphaFoldDB" id="A0ABD0RG38"/>
<organism evidence="2 3">
    <name type="scientific">Cirrhinus mrigala</name>
    <name type="common">Mrigala</name>
    <dbReference type="NCBI Taxonomy" id="683832"/>
    <lineage>
        <taxon>Eukaryota</taxon>
        <taxon>Metazoa</taxon>
        <taxon>Chordata</taxon>
        <taxon>Craniata</taxon>
        <taxon>Vertebrata</taxon>
        <taxon>Euteleostomi</taxon>
        <taxon>Actinopterygii</taxon>
        <taxon>Neopterygii</taxon>
        <taxon>Teleostei</taxon>
        <taxon>Ostariophysi</taxon>
        <taxon>Cypriniformes</taxon>
        <taxon>Cyprinidae</taxon>
        <taxon>Labeoninae</taxon>
        <taxon>Labeonini</taxon>
        <taxon>Cirrhinus</taxon>
    </lineage>
</organism>
<reference evidence="2 3" key="1">
    <citation type="submission" date="2024-05" db="EMBL/GenBank/DDBJ databases">
        <title>Genome sequencing and assembly of Indian major carp, Cirrhinus mrigala (Hamilton, 1822).</title>
        <authorList>
            <person name="Mohindra V."/>
            <person name="Chowdhury L.M."/>
            <person name="Lal K."/>
            <person name="Jena J.K."/>
        </authorList>
    </citation>
    <scope>NUCLEOTIDE SEQUENCE [LARGE SCALE GENOMIC DNA]</scope>
    <source>
        <strain evidence="2">CM1030</strain>
        <tissue evidence="2">Blood</tissue>
    </source>
</reference>